<dbReference type="GO" id="GO:0051015">
    <property type="term" value="F:actin filament binding"/>
    <property type="evidence" value="ECO:0007669"/>
    <property type="project" value="TreeGrafter"/>
</dbReference>
<comment type="function">
    <text evidence="6">Functions as actin-binding component of the Arp2/3 complex which is involved in regulation of actin polymerization and together with an activating nucleation-promoting factor (NPF) mediates the formation of branched actin networks. Seems to contact the mother actin filament.</text>
</comment>
<comment type="subcellular location">
    <subcellularLocation>
        <location evidence="1">Cytoplasm</location>
        <location evidence="1">Cytoskeleton</location>
    </subcellularLocation>
</comment>
<evidence type="ECO:0000256" key="5">
    <source>
        <dbReference type="ARBA" id="ARBA00023212"/>
    </source>
</evidence>
<dbReference type="Pfam" id="PF01846">
    <property type="entry name" value="FF"/>
    <property type="match status" value="2"/>
</dbReference>
<dbReference type="GeneID" id="37008853"/>
<keyword evidence="4" id="KW-0009">Actin-binding</keyword>
<dbReference type="InterPro" id="IPR001202">
    <property type="entry name" value="WW_dom"/>
</dbReference>
<dbReference type="Pfam" id="PF05856">
    <property type="entry name" value="ARPC4"/>
    <property type="match status" value="1"/>
</dbReference>
<feature type="region of interest" description="Disordered" evidence="8">
    <location>
        <begin position="585"/>
        <end position="608"/>
    </location>
</feature>
<proteinExistence type="inferred from homology"/>
<dbReference type="InterPro" id="IPR034666">
    <property type="entry name" value="ARPC2/4"/>
</dbReference>
<dbReference type="EMBL" id="PKFO01000002">
    <property type="protein sequence ID" value="PVH19671.1"/>
    <property type="molecule type" value="Genomic_DNA"/>
</dbReference>
<evidence type="ECO:0000259" key="9">
    <source>
        <dbReference type="PROSITE" id="PS50020"/>
    </source>
</evidence>
<dbReference type="CDD" id="cd00201">
    <property type="entry name" value="WW"/>
    <property type="match status" value="2"/>
</dbReference>
<evidence type="ECO:0000259" key="10">
    <source>
        <dbReference type="PROSITE" id="PS51676"/>
    </source>
</evidence>
<organism evidence="11 12">
    <name type="scientific">Candidozyma haemuli</name>
    <dbReference type="NCBI Taxonomy" id="45357"/>
    <lineage>
        <taxon>Eukaryota</taxon>
        <taxon>Fungi</taxon>
        <taxon>Dikarya</taxon>
        <taxon>Ascomycota</taxon>
        <taxon>Saccharomycotina</taxon>
        <taxon>Pichiomycetes</taxon>
        <taxon>Metschnikowiaceae</taxon>
        <taxon>Candidozyma</taxon>
    </lineage>
</organism>
<dbReference type="PROSITE" id="PS51676">
    <property type="entry name" value="FF"/>
    <property type="match status" value="2"/>
</dbReference>
<dbReference type="SUPFAM" id="SSF81698">
    <property type="entry name" value="FF domain"/>
    <property type="match status" value="2"/>
</dbReference>
<evidence type="ECO:0000256" key="3">
    <source>
        <dbReference type="ARBA" id="ARBA00022490"/>
    </source>
</evidence>
<evidence type="ECO:0000256" key="4">
    <source>
        <dbReference type="ARBA" id="ARBA00023203"/>
    </source>
</evidence>
<dbReference type="PROSITE" id="PS01159">
    <property type="entry name" value="WW_DOMAIN_1"/>
    <property type="match status" value="2"/>
</dbReference>
<feature type="domain" description="WW" evidence="9">
    <location>
        <begin position="1"/>
        <end position="31"/>
    </location>
</feature>
<dbReference type="STRING" id="45357.A0A2V1ARW1"/>
<dbReference type="FunFam" id="3.30.1460.20:FF:000001">
    <property type="entry name" value="Actin-related protein 2/3 complex subunit 4"/>
    <property type="match status" value="1"/>
</dbReference>
<sequence length="788" mass="91694">MSTWQEAHDDQGRTYYYNVLTHETSWEKPAESAPSATWKAYKTDDGREYYHNEATGETTWDKPEGFGEEEKVSEEKEVAEEVAEPEEETLTELDKELAAQKVETGDLEKYKGVSEEEAQELFFKMMESEGVDSTWSFEKVIQTFVKNPSYWAVSDPSKRKQLYDEYLVNKLKSEAQNKTQVVESAKANFTSVLDEYRKQGKLNRHTRWVSVKDMLIKEDNPIFKHSVLGDGQLKAIFTEVINGIAKEEDSKHEEKKAEALAELETYLHQLVSGLDTKTISWDKLYEMLQTDARFKANKHFSILKKLDILELYMAKVYPKIKENIGSQVRKMEKENYRSDRKAREAFKLLLQKKVKINASSLFQDLLPQFEDEDVFIELCGRNGSTPLELFWDIVDEKSQELKVKKDLIEAVLRDSKADNDVTFASRESFVEKLQEIQDDRLNAFDLEDISEDSEVSVIYSQLVHTRMLQAQKAVSEFENSIPQKARELASWLHQHLPELDIIEVQEEEKEVENKTIILKKSHTYSLKKHHDNLDAWSSKLQNAPSFKKAETTAIQIYHDQPDKKLEKLTRLIHDSTTKLVALLNQQQEKKRSAPEKEPTELKKPRKEVEKKPIFTNPQSQSLKPYLTAVRTSLTAAICLEDFSSQLVERHNRPEIEVDNSHNPELILNPVTICRNENERILIEPSINSVRVSIKIKQADEIEQILVHQFTRFLTQRAENFFILRRVPIKGYDISFLITNFHTEQMLKDKLVDFIIEFMEEVDKEISEMKLFLNARARVIAESYLTPFD</sequence>
<dbReference type="SUPFAM" id="SSF69645">
    <property type="entry name" value="Arp2/3 complex subunits"/>
    <property type="match status" value="1"/>
</dbReference>
<dbReference type="PROSITE" id="PS50020">
    <property type="entry name" value="WW_DOMAIN_2"/>
    <property type="match status" value="2"/>
</dbReference>
<gene>
    <name evidence="11" type="ORF">CXQ85_003523</name>
</gene>
<dbReference type="Gene3D" id="3.30.1460.20">
    <property type="match status" value="1"/>
</dbReference>
<feature type="compositionally biased region" description="Acidic residues" evidence="8">
    <location>
        <begin position="77"/>
        <end position="90"/>
    </location>
</feature>
<dbReference type="GO" id="GO:0005885">
    <property type="term" value="C:Arp2/3 protein complex"/>
    <property type="evidence" value="ECO:0007669"/>
    <property type="project" value="InterPro"/>
</dbReference>
<keyword evidence="5" id="KW-0206">Cytoskeleton</keyword>
<feature type="domain" description="FF" evidence="10">
    <location>
        <begin position="337"/>
        <end position="396"/>
    </location>
</feature>
<dbReference type="RefSeq" id="XP_025340611.1">
    <property type="nucleotide sequence ID" value="XM_025487163.1"/>
</dbReference>
<dbReference type="InterPro" id="IPR008384">
    <property type="entry name" value="ARPC4"/>
</dbReference>
<dbReference type="InterPro" id="IPR036020">
    <property type="entry name" value="WW_dom_sf"/>
</dbReference>
<protein>
    <recommendedName>
        <fullName evidence="7">Arp2/3 complex 20 kDa</fullName>
    </recommendedName>
</protein>
<dbReference type="GO" id="GO:0034314">
    <property type="term" value="P:Arp2/3 complex-mediated actin nucleation"/>
    <property type="evidence" value="ECO:0007669"/>
    <property type="project" value="InterPro"/>
</dbReference>
<dbReference type="Proteomes" id="UP000244309">
    <property type="component" value="Unassembled WGS sequence"/>
</dbReference>
<keyword evidence="12" id="KW-1185">Reference proteome</keyword>
<dbReference type="SUPFAM" id="SSF51045">
    <property type="entry name" value="WW domain"/>
    <property type="match status" value="2"/>
</dbReference>
<dbReference type="Pfam" id="PF00397">
    <property type="entry name" value="WW"/>
    <property type="match status" value="2"/>
</dbReference>
<dbReference type="PANTHER" id="PTHR22629">
    <property type="entry name" value="ARP2/3 COMPLEX 20 KD SUBUNIT"/>
    <property type="match status" value="1"/>
</dbReference>
<feature type="region of interest" description="Disordered" evidence="8">
    <location>
        <begin position="52"/>
        <end position="90"/>
    </location>
</feature>
<feature type="domain" description="FF" evidence="10">
    <location>
        <begin position="115"/>
        <end position="169"/>
    </location>
</feature>
<dbReference type="InterPro" id="IPR002713">
    <property type="entry name" value="FF_domain"/>
</dbReference>
<dbReference type="AlphaFoldDB" id="A0A2V1ARW1"/>
<feature type="domain" description="WW" evidence="9">
    <location>
        <begin position="32"/>
        <end position="65"/>
    </location>
</feature>
<name>A0A2V1ARW1_9ASCO</name>
<reference evidence="11 12" key="1">
    <citation type="submission" date="2017-12" db="EMBL/GenBank/DDBJ databases">
        <title>Genome Sequence of a Multidrug-Resistant Candida haemulonii Isolate from a Patient with Chronic Leg Ulcers in Israel.</title>
        <authorList>
            <person name="Chow N.A."/>
            <person name="Gade L."/>
            <person name="Batra D."/>
            <person name="Rowe L.A."/>
            <person name="Ben-Ami R."/>
            <person name="Loparev V.N."/>
            <person name="Litvintseva A.P."/>
        </authorList>
    </citation>
    <scope>NUCLEOTIDE SEQUENCE [LARGE SCALE GENOMIC DNA]</scope>
    <source>
        <strain evidence="11 12">B11899</strain>
    </source>
</reference>
<feature type="compositionally biased region" description="Basic and acidic residues" evidence="8">
    <location>
        <begin position="587"/>
        <end position="608"/>
    </location>
</feature>
<feature type="compositionally biased region" description="Basic and acidic residues" evidence="8">
    <location>
        <begin position="59"/>
        <end position="76"/>
    </location>
</feature>
<dbReference type="InterPro" id="IPR036517">
    <property type="entry name" value="FF_domain_sf"/>
</dbReference>
<comment type="similarity">
    <text evidence="2">Belongs to the ARPC4 family.</text>
</comment>
<evidence type="ECO:0000256" key="2">
    <source>
        <dbReference type="ARBA" id="ARBA00005919"/>
    </source>
</evidence>
<evidence type="ECO:0000313" key="12">
    <source>
        <dbReference type="Proteomes" id="UP000244309"/>
    </source>
</evidence>
<dbReference type="PANTHER" id="PTHR22629:SF0">
    <property type="entry name" value="ACTIN-RELATED PROTEIN 2_3 COMPLEX SUBUNIT 4"/>
    <property type="match status" value="1"/>
</dbReference>
<dbReference type="Gene3D" id="2.20.70.10">
    <property type="match status" value="2"/>
</dbReference>
<dbReference type="OrthoDB" id="187617at2759"/>
<evidence type="ECO:0000256" key="7">
    <source>
        <dbReference type="ARBA" id="ARBA00082270"/>
    </source>
</evidence>
<evidence type="ECO:0000256" key="6">
    <source>
        <dbReference type="ARBA" id="ARBA00054835"/>
    </source>
</evidence>
<dbReference type="Gene3D" id="1.10.10.440">
    <property type="entry name" value="FF domain"/>
    <property type="match status" value="3"/>
</dbReference>
<evidence type="ECO:0000256" key="1">
    <source>
        <dbReference type="ARBA" id="ARBA00004245"/>
    </source>
</evidence>
<dbReference type="GO" id="GO:0030041">
    <property type="term" value="P:actin filament polymerization"/>
    <property type="evidence" value="ECO:0007669"/>
    <property type="project" value="InterPro"/>
</dbReference>
<comment type="caution">
    <text evidence="11">The sequence shown here is derived from an EMBL/GenBank/DDBJ whole genome shotgun (WGS) entry which is preliminary data.</text>
</comment>
<dbReference type="SMART" id="SM00441">
    <property type="entry name" value="FF"/>
    <property type="match status" value="3"/>
</dbReference>
<evidence type="ECO:0000256" key="8">
    <source>
        <dbReference type="SAM" id="MobiDB-lite"/>
    </source>
</evidence>
<dbReference type="VEuPathDB" id="FungiDB:CXQ85_003523"/>
<keyword evidence="3" id="KW-0963">Cytoplasm</keyword>
<dbReference type="SMART" id="SM00456">
    <property type="entry name" value="WW"/>
    <property type="match status" value="2"/>
</dbReference>
<evidence type="ECO:0000313" key="11">
    <source>
        <dbReference type="EMBL" id="PVH19671.1"/>
    </source>
</evidence>
<accession>A0A2V1ARW1</accession>